<accession>A0A9D4RNK9</accession>
<gene>
    <name evidence="1" type="ORF">DPMN_038819</name>
</gene>
<comment type="caution">
    <text evidence="1">The sequence shown here is derived from an EMBL/GenBank/DDBJ whole genome shotgun (WGS) entry which is preliminary data.</text>
</comment>
<dbReference type="Proteomes" id="UP000828390">
    <property type="component" value="Unassembled WGS sequence"/>
</dbReference>
<sequence length="72" mass="8523">MAACGLEDKQQRKSISTITEMMNEGLRMILRLPKIRQAIIAHPEPLRWYIKRKIELELLMLMQLNIIPFCKD</sequence>
<reference evidence="1" key="1">
    <citation type="journal article" date="2019" name="bioRxiv">
        <title>The Genome of the Zebra Mussel, Dreissena polymorpha: A Resource for Invasive Species Research.</title>
        <authorList>
            <person name="McCartney M.A."/>
            <person name="Auch B."/>
            <person name="Kono T."/>
            <person name="Mallez S."/>
            <person name="Zhang Y."/>
            <person name="Obille A."/>
            <person name="Becker A."/>
            <person name="Abrahante J.E."/>
            <person name="Garbe J."/>
            <person name="Badalamenti J.P."/>
            <person name="Herman A."/>
            <person name="Mangelson H."/>
            <person name="Liachko I."/>
            <person name="Sullivan S."/>
            <person name="Sone E.D."/>
            <person name="Koren S."/>
            <person name="Silverstein K.A.T."/>
            <person name="Beckman K.B."/>
            <person name="Gohl D.M."/>
        </authorList>
    </citation>
    <scope>NUCLEOTIDE SEQUENCE</scope>
    <source>
        <strain evidence="1">Duluth1</strain>
        <tissue evidence="1">Whole animal</tissue>
    </source>
</reference>
<reference evidence="1" key="2">
    <citation type="submission" date="2020-11" db="EMBL/GenBank/DDBJ databases">
        <authorList>
            <person name="McCartney M.A."/>
            <person name="Auch B."/>
            <person name="Kono T."/>
            <person name="Mallez S."/>
            <person name="Becker A."/>
            <person name="Gohl D.M."/>
            <person name="Silverstein K.A.T."/>
            <person name="Koren S."/>
            <person name="Bechman K.B."/>
            <person name="Herman A."/>
            <person name="Abrahante J.E."/>
            <person name="Garbe J."/>
        </authorList>
    </citation>
    <scope>NUCLEOTIDE SEQUENCE</scope>
    <source>
        <strain evidence="1">Duluth1</strain>
        <tissue evidence="1">Whole animal</tissue>
    </source>
</reference>
<keyword evidence="2" id="KW-1185">Reference proteome</keyword>
<name>A0A9D4RNK9_DREPO</name>
<protein>
    <submittedName>
        <fullName evidence="1">Uncharacterized protein</fullName>
    </submittedName>
</protein>
<dbReference type="EMBL" id="JAIWYP010000002">
    <property type="protein sequence ID" value="KAH3875551.1"/>
    <property type="molecule type" value="Genomic_DNA"/>
</dbReference>
<organism evidence="1 2">
    <name type="scientific">Dreissena polymorpha</name>
    <name type="common">Zebra mussel</name>
    <name type="synonym">Mytilus polymorpha</name>
    <dbReference type="NCBI Taxonomy" id="45954"/>
    <lineage>
        <taxon>Eukaryota</taxon>
        <taxon>Metazoa</taxon>
        <taxon>Spiralia</taxon>
        <taxon>Lophotrochozoa</taxon>
        <taxon>Mollusca</taxon>
        <taxon>Bivalvia</taxon>
        <taxon>Autobranchia</taxon>
        <taxon>Heteroconchia</taxon>
        <taxon>Euheterodonta</taxon>
        <taxon>Imparidentia</taxon>
        <taxon>Neoheterodontei</taxon>
        <taxon>Myida</taxon>
        <taxon>Dreissenoidea</taxon>
        <taxon>Dreissenidae</taxon>
        <taxon>Dreissena</taxon>
    </lineage>
</organism>
<evidence type="ECO:0000313" key="2">
    <source>
        <dbReference type="Proteomes" id="UP000828390"/>
    </source>
</evidence>
<proteinExistence type="predicted"/>
<dbReference type="AlphaFoldDB" id="A0A9D4RNK9"/>
<evidence type="ECO:0000313" key="1">
    <source>
        <dbReference type="EMBL" id="KAH3875551.1"/>
    </source>
</evidence>